<dbReference type="KEGG" id="nnu:104605793"/>
<evidence type="ECO:0000256" key="7">
    <source>
        <dbReference type="SAM" id="MobiDB-lite"/>
    </source>
</evidence>
<dbReference type="GeneID" id="104605793"/>
<comment type="similarity">
    <text evidence="2 6">Belongs to the enhancer of polycomb family.</text>
</comment>
<dbReference type="AlphaFoldDB" id="A0A1U8B0E3"/>
<dbReference type="InParanoid" id="A0A1U8B0E3"/>
<comment type="subcellular location">
    <subcellularLocation>
        <location evidence="1 6">Nucleus</location>
    </subcellularLocation>
</comment>
<evidence type="ECO:0000256" key="6">
    <source>
        <dbReference type="RuleBase" id="RU361124"/>
    </source>
</evidence>
<evidence type="ECO:0000259" key="8">
    <source>
        <dbReference type="Pfam" id="PF10513"/>
    </source>
</evidence>
<dbReference type="STRING" id="4432.A0A1U8B0E3"/>
<accession>A0A1U8B0E3</accession>
<evidence type="ECO:0000256" key="4">
    <source>
        <dbReference type="ARBA" id="ARBA00023163"/>
    </source>
</evidence>
<dbReference type="PANTHER" id="PTHR14898">
    <property type="entry name" value="ENHANCER OF POLYCOMB"/>
    <property type="match status" value="1"/>
</dbReference>
<sequence length="812" mass="92447">MPSVGMRRSTRVFVPKSIGKDDGARVLRSGKRLWSEPEKPKLGRGSDGDEWFRLLDNSGHGDDVSCCKDNDRHEVDRNREVPVMELGGEMGSPETSDAIPGASMADDSVDRLYGVVYHRKRRRLDIDRAEKLSDDRMYGISFVRKQRRDVLPVLSTDSSRVSDGAAEYLLAGKPAPQGHLEQHAFFDGFLRQGLLLIVVESSCSNSQRLACFLYSVLSYMARARLRLSKFAAFTCLNPIARVFSRQGIYFLHDHYCNKGWKNDLSSFGLCKIFGAQQFIPLFSVDFSAIPLSFMCLHSTMLLRSAYCPRVHLQYLMHFCTNPPRFNKDQQSPSYVPTEVDNYISKIVASGNNSVQRIGAGQISRTTGLVGRVVSGRHRVHSRGVHKRRNNLRGRPKSPPVDLHKSSSYRGANFRTVRDGCTSLLSPICNRKRRKPLGENMKELKSTLEEIRQNMDSMVCSANILVIESHKCYRHEGAKVTLECSAPNKWFLVGRTKGSLRFLHKAQKVMKPSTSNRFTQAIIWAGENGWKLEFSDRRDWFIFKELYRECYDRNVQAASVKTIPVPGVREVQGYEDIKYIPFIRGDTYVMTNDLEVNRALTKMTPNYDIESDDEEWLNKLNNECCDGEDGRADCISIENFEKIIDVFEKAAYCSPDDISDENKNIDLCLTLGRREMLAKVYEYWLKKRKQRRSALVRVFQFQPPRRAQVVPKPFIRKKRSFKRQTSKFGRGKQPSYLQALAAEQDTKAAKHKLQEAEASASRSMEVAISKRQRAQKLMEIAEAAVYKATLALRIAETASITESQDVAVSSFLC</sequence>
<evidence type="ECO:0000256" key="1">
    <source>
        <dbReference type="ARBA" id="ARBA00004123"/>
    </source>
</evidence>
<keyword evidence="5 6" id="KW-0539">Nucleus</keyword>
<dbReference type="GO" id="GO:0006357">
    <property type="term" value="P:regulation of transcription by RNA polymerase II"/>
    <property type="evidence" value="ECO:0000318"/>
    <property type="project" value="GO_Central"/>
</dbReference>
<dbReference type="OrthoDB" id="435275at2759"/>
<dbReference type="InterPro" id="IPR019542">
    <property type="entry name" value="Enhancer_polycomb-like_N"/>
</dbReference>
<feature type="region of interest" description="Disordered" evidence="7">
    <location>
        <begin position="29"/>
        <end position="48"/>
    </location>
</feature>
<proteinExistence type="inferred from homology"/>
<dbReference type="GO" id="GO:0005634">
    <property type="term" value="C:nucleus"/>
    <property type="evidence" value="ECO:0007669"/>
    <property type="project" value="UniProtKB-SubCell"/>
</dbReference>
<evidence type="ECO:0000313" key="9">
    <source>
        <dbReference type="Proteomes" id="UP000189703"/>
    </source>
</evidence>
<feature type="region of interest" description="Disordered" evidence="7">
    <location>
        <begin position="379"/>
        <end position="408"/>
    </location>
</feature>
<feature type="compositionally biased region" description="Basic residues" evidence="7">
    <location>
        <begin position="379"/>
        <end position="395"/>
    </location>
</feature>
<dbReference type="Pfam" id="PF10513">
    <property type="entry name" value="EPL1"/>
    <property type="match status" value="1"/>
</dbReference>
<dbReference type="GO" id="GO:0032777">
    <property type="term" value="C:piccolo histone acetyltransferase complex"/>
    <property type="evidence" value="ECO:0000318"/>
    <property type="project" value="GO_Central"/>
</dbReference>
<feature type="domain" description="Enhancer of polycomb-like N-terminal" evidence="8">
    <location>
        <begin position="552"/>
        <end position="648"/>
    </location>
</feature>
<dbReference type="GO" id="GO:0035267">
    <property type="term" value="C:NuA4 histone acetyltransferase complex"/>
    <property type="evidence" value="ECO:0007669"/>
    <property type="project" value="InterPro"/>
</dbReference>
<keyword evidence="4 6" id="KW-0804">Transcription</keyword>
<dbReference type="FunCoup" id="A0A1U8B0E3">
    <property type="interactions" value="2386"/>
</dbReference>
<dbReference type="RefSeq" id="XP_010268989.1">
    <property type="nucleotide sequence ID" value="XM_010270687.2"/>
</dbReference>
<evidence type="ECO:0000256" key="5">
    <source>
        <dbReference type="ARBA" id="ARBA00023242"/>
    </source>
</evidence>
<gene>
    <name evidence="10" type="primary">LOC104605793</name>
</gene>
<name>A0A1U8B0E3_NELNU</name>
<dbReference type="OMA" id="WLKKFNS"/>
<evidence type="ECO:0000313" key="10">
    <source>
        <dbReference type="RefSeq" id="XP_010268989.1"/>
    </source>
</evidence>
<protein>
    <recommendedName>
        <fullName evidence="6">Enhancer of polycomb-like protein</fullName>
    </recommendedName>
</protein>
<reference evidence="10" key="1">
    <citation type="submission" date="2025-08" db="UniProtKB">
        <authorList>
            <consortium name="RefSeq"/>
        </authorList>
    </citation>
    <scope>IDENTIFICATION</scope>
</reference>
<dbReference type="Proteomes" id="UP000189703">
    <property type="component" value="Unplaced"/>
</dbReference>
<keyword evidence="9" id="KW-1185">Reference proteome</keyword>
<organism evidence="9 10">
    <name type="scientific">Nelumbo nucifera</name>
    <name type="common">Sacred lotus</name>
    <dbReference type="NCBI Taxonomy" id="4432"/>
    <lineage>
        <taxon>Eukaryota</taxon>
        <taxon>Viridiplantae</taxon>
        <taxon>Streptophyta</taxon>
        <taxon>Embryophyta</taxon>
        <taxon>Tracheophyta</taxon>
        <taxon>Spermatophyta</taxon>
        <taxon>Magnoliopsida</taxon>
        <taxon>Proteales</taxon>
        <taxon>Nelumbonaceae</taxon>
        <taxon>Nelumbo</taxon>
    </lineage>
</organism>
<dbReference type="eggNOG" id="KOG2261">
    <property type="taxonomic scope" value="Eukaryota"/>
</dbReference>
<evidence type="ECO:0000256" key="2">
    <source>
        <dbReference type="ARBA" id="ARBA00008035"/>
    </source>
</evidence>
<feature type="compositionally biased region" description="Basic and acidic residues" evidence="7">
    <location>
        <begin position="33"/>
        <end position="48"/>
    </location>
</feature>
<dbReference type="InterPro" id="IPR024943">
    <property type="entry name" value="Enhancer_polycomb"/>
</dbReference>
<evidence type="ECO:0000256" key="3">
    <source>
        <dbReference type="ARBA" id="ARBA00023015"/>
    </source>
</evidence>
<keyword evidence="3 6" id="KW-0805">Transcription regulation</keyword>